<reference evidence="4 5" key="1">
    <citation type="submission" date="2024-09" db="EMBL/GenBank/DDBJ databases">
        <authorList>
            <person name="Sun Q."/>
            <person name="Mori K."/>
        </authorList>
    </citation>
    <scope>NUCLEOTIDE SEQUENCE [LARGE SCALE GENOMIC DNA]</scope>
    <source>
        <strain evidence="4 5">TBRC 4576</strain>
    </source>
</reference>
<evidence type="ECO:0000256" key="1">
    <source>
        <dbReference type="ARBA" id="ARBA00023122"/>
    </source>
</evidence>
<dbReference type="InterPro" id="IPR046342">
    <property type="entry name" value="CBS_dom_sf"/>
</dbReference>
<evidence type="ECO:0000313" key="5">
    <source>
        <dbReference type="Proteomes" id="UP001589691"/>
    </source>
</evidence>
<dbReference type="Pfam" id="PF00571">
    <property type="entry name" value="CBS"/>
    <property type="match status" value="2"/>
</dbReference>
<dbReference type="EMBL" id="JBHLZY010000005">
    <property type="protein sequence ID" value="MFB9768669.1"/>
    <property type="molecule type" value="Genomic_DNA"/>
</dbReference>
<dbReference type="InterPro" id="IPR051257">
    <property type="entry name" value="Diverse_CBS-Domain"/>
</dbReference>
<protein>
    <submittedName>
        <fullName evidence="4">CBS domain-containing protein</fullName>
    </submittedName>
</protein>
<sequence length="213" mass="23249">MSVADYMTRQLVVAHPKTTVSVAVELMKQNQIHRLPVMANNRMVGLITHGIIQRALPSQATSLSVYETTYLLTKTTVDQIMETQVQTVTANAQLETAIAKLRRYDIGVLPVVDGEAVVGIITTNDILDAFLNIAGYGQPGSVTRVVVHHDHVGVIFKLGQVLTAHDLSIQTLMVVNRPDAKVIELHVNSEQVAPVNQVLRAAGFELEPVTGER</sequence>
<proteinExistence type="predicted"/>
<dbReference type="Proteomes" id="UP001589691">
    <property type="component" value="Unassembled WGS sequence"/>
</dbReference>
<name>A0ABV5WR90_9LACO</name>
<feature type="domain" description="CBS" evidence="3">
    <location>
        <begin position="81"/>
        <end position="140"/>
    </location>
</feature>
<dbReference type="RefSeq" id="WP_137642188.1">
    <property type="nucleotide sequence ID" value="NZ_BJEA01000005.1"/>
</dbReference>
<evidence type="ECO:0000259" key="3">
    <source>
        <dbReference type="PROSITE" id="PS51371"/>
    </source>
</evidence>
<dbReference type="PROSITE" id="PS51371">
    <property type="entry name" value="CBS"/>
    <property type="match status" value="2"/>
</dbReference>
<dbReference type="InterPro" id="IPR000644">
    <property type="entry name" value="CBS_dom"/>
</dbReference>
<evidence type="ECO:0000313" key="4">
    <source>
        <dbReference type="EMBL" id="MFB9768669.1"/>
    </source>
</evidence>
<dbReference type="SUPFAM" id="SSF54631">
    <property type="entry name" value="CBS-domain pair"/>
    <property type="match status" value="1"/>
</dbReference>
<dbReference type="PANTHER" id="PTHR43080:SF2">
    <property type="entry name" value="CBS DOMAIN-CONTAINING PROTEIN"/>
    <property type="match status" value="1"/>
</dbReference>
<accession>A0ABV5WR90</accession>
<dbReference type="Gene3D" id="3.10.580.10">
    <property type="entry name" value="CBS-domain"/>
    <property type="match status" value="1"/>
</dbReference>
<organism evidence="4 5">
    <name type="scientific">Lactiplantibacillus modestisalitolerans</name>
    <dbReference type="NCBI Taxonomy" id="1457219"/>
    <lineage>
        <taxon>Bacteria</taxon>
        <taxon>Bacillati</taxon>
        <taxon>Bacillota</taxon>
        <taxon>Bacilli</taxon>
        <taxon>Lactobacillales</taxon>
        <taxon>Lactobacillaceae</taxon>
        <taxon>Lactiplantibacillus</taxon>
    </lineage>
</organism>
<keyword evidence="5" id="KW-1185">Reference proteome</keyword>
<comment type="caution">
    <text evidence="4">The sequence shown here is derived from an EMBL/GenBank/DDBJ whole genome shotgun (WGS) entry which is preliminary data.</text>
</comment>
<gene>
    <name evidence="4" type="ORF">ACFFLI_02130</name>
</gene>
<dbReference type="PANTHER" id="PTHR43080">
    <property type="entry name" value="CBS DOMAIN-CONTAINING PROTEIN CBSX3, MITOCHONDRIAL"/>
    <property type="match status" value="1"/>
</dbReference>
<dbReference type="CDD" id="cd04584">
    <property type="entry name" value="CBS_pair_AcuB_like"/>
    <property type="match status" value="1"/>
</dbReference>
<dbReference type="SMART" id="SM00116">
    <property type="entry name" value="CBS"/>
    <property type="match status" value="2"/>
</dbReference>
<feature type="domain" description="CBS" evidence="3">
    <location>
        <begin position="7"/>
        <end position="62"/>
    </location>
</feature>
<evidence type="ECO:0000256" key="2">
    <source>
        <dbReference type="PROSITE-ProRule" id="PRU00703"/>
    </source>
</evidence>
<keyword evidence="1 2" id="KW-0129">CBS domain</keyword>